<reference evidence="1 2" key="1">
    <citation type="journal article" date="2013" name="J. Microbiol. Biotechnol.">
        <title>Novosphingobium ginsenosidimutans sp. nov., with the ability to convert ginsenoside.</title>
        <authorList>
            <person name="Kim J.K."/>
            <person name="He D."/>
            <person name="Liu Q.M."/>
            <person name="Park H.Y."/>
            <person name="Jung M.S."/>
            <person name="Yoon M.H."/>
            <person name="Kim S.C."/>
            <person name="Im W.T."/>
        </authorList>
    </citation>
    <scope>NUCLEOTIDE SEQUENCE [LARGE SCALE GENOMIC DNA]</scope>
    <source>
        <strain evidence="1 2">FW-6</strain>
    </source>
</reference>
<keyword evidence="2" id="KW-1185">Reference proteome</keyword>
<dbReference type="AlphaFoldDB" id="A0A5B8S0P1"/>
<dbReference type="RefSeq" id="WP_147089110.1">
    <property type="nucleotide sequence ID" value="NZ_BAABJD010000002.1"/>
</dbReference>
<protein>
    <submittedName>
        <fullName evidence="1">Uncharacterized protein</fullName>
    </submittedName>
</protein>
<dbReference type="KEGG" id="ngf:FRF71_02685"/>
<sequence length="65" mass="7241">MTAAHPDHAASLTDDNREAVVIQSEADAIVSYSVTHYRVGPYCYTDLNHARAELRRSQAAARKLR</sequence>
<accession>A0A5B8S0P1</accession>
<evidence type="ECO:0000313" key="2">
    <source>
        <dbReference type="Proteomes" id="UP000321172"/>
    </source>
</evidence>
<proteinExistence type="predicted"/>
<gene>
    <name evidence="1" type="ORF">FRF71_02685</name>
</gene>
<evidence type="ECO:0000313" key="1">
    <source>
        <dbReference type="EMBL" id="QEA15129.1"/>
    </source>
</evidence>
<organism evidence="1 2">
    <name type="scientific">Novosphingobium ginsenosidimutans</name>
    <dbReference type="NCBI Taxonomy" id="1176536"/>
    <lineage>
        <taxon>Bacteria</taxon>
        <taxon>Pseudomonadati</taxon>
        <taxon>Pseudomonadota</taxon>
        <taxon>Alphaproteobacteria</taxon>
        <taxon>Sphingomonadales</taxon>
        <taxon>Sphingomonadaceae</taxon>
        <taxon>Novosphingobium</taxon>
    </lineage>
</organism>
<dbReference type="Proteomes" id="UP000321172">
    <property type="component" value="Chromosome"/>
</dbReference>
<dbReference type="EMBL" id="CP042345">
    <property type="protein sequence ID" value="QEA15129.1"/>
    <property type="molecule type" value="Genomic_DNA"/>
</dbReference>
<dbReference type="OrthoDB" id="7410992at2"/>
<name>A0A5B8S0P1_9SPHN</name>